<evidence type="ECO:0000256" key="5">
    <source>
        <dbReference type="ARBA" id="ARBA00022917"/>
    </source>
</evidence>
<keyword evidence="6 8" id="KW-0711">Selenium</keyword>
<dbReference type="Pfam" id="PF12390">
    <property type="entry name" value="Se-cys_synth_N"/>
    <property type="match status" value="1"/>
</dbReference>
<dbReference type="HAMAP" id="MF_00423">
    <property type="entry name" value="SelA"/>
    <property type="match status" value="1"/>
</dbReference>
<proteinExistence type="inferred from homology"/>
<evidence type="ECO:0000256" key="8">
    <source>
        <dbReference type="HAMAP-Rule" id="MF_00423"/>
    </source>
</evidence>
<evidence type="ECO:0000313" key="11">
    <source>
        <dbReference type="EMBL" id="VUS99315.1"/>
    </source>
</evidence>
<feature type="modified residue" description="N6-(pyridoxal phosphate)lysine" evidence="8 9">
    <location>
        <position position="295"/>
    </location>
</feature>
<comment type="pathway">
    <text evidence="8">Aminoacyl-tRNA biosynthesis; selenocysteinyl-tRNA(Sec) biosynthesis; selenocysteinyl-tRNA(Sec) from L-seryl-tRNA(Sec) (bacterial route): step 1/1.</text>
</comment>
<dbReference type="Pfam" id="PF03841">
    <property type="entry name" value="SelA"/>
    <property type="match status" value="1"/>
</dbReference>
<evidence type="ECO:0000259" key="10">
    <source>
        <dbReference type="Pfam" id="PF12390"/>
    </source>
</evidence>
<evidence type="ECO:0000256" key="7">
    <source>
        <dbReference type="ARBA" id="ARBA00044507"/>
    </source>
</evidence>
<dbReference type="Gene3D" id="3.90.1150.180">
    <property type="match status" value="1"/>
</dbReference>
<comment type="subcellular location">
    <subcellularLocation>
        <location evidence="8">Cytoplasm</location>
    </subcellularLocation>
</comment>
<dbReference type="FunFam" id="3.40.640.10:FF:000028">
    <property type="entry name" value="L-seryl-tRNA(Sec) selenium transferase"/>
    <property type="match status" value="1"/>
</dbReference>
<dbReference type="GO" id="GO:0001717">
    <property type="term" value="P:conversion of seryl-tRNAsec to selenocys-tRNAsec"/>
    <property type="evidence" value="ECO:0007669"/>
    <property type="project" value="UniProtKB-UniRule"/>
</dbReference>
<dbReference type="GO" id="GO:0001514">
    <property type="term" value="P:selenocysteine incorporation"/>
    <property type="evidence" value="ECO:0007669"/>
    <property type="project" value="UniProtKB-UniRule"/>
</dbReference>
<name>A0A564IE53_9ENTR</name>
<evidence type="ECO:0000256" key="3">
    <source>
        <dbReference type="ARBA" id="ARBA00022679"/>
    </source>
</evidence>
<comment type="subunit">
    <text evidence="8">Homodecamer; pentamer of dimers. Binds only one seryl-tRNA(Sec) per dimer.</text>
</comment>
<dbReference type="UniPathway" id="UPA00906">
    <property type="reaction ID" value="UER00896"/>
</dbReference>
<sequence>MTTEIRALYTRLPAIDRLLRDPEFAPLLAQYGHSQTVTLLRQMLGEAREYIRQNQALPGWCEEWLQETSRRLMQTQQSALRPVFNLTGTVLHTNLGRAIQSEAAVEAVARAMRSPVTLEYDLDDAGRGHRDRALADLLCRITGAEDACIVNNNAAAVLLMLAATASGNEVVVSRGELVEIGGAFRIPDVMRQAGCVLHEVGTTNRTHAKDYRQAVNENTGLLMKVHTSNYSIEGFTKAVDEAELAEIGRELNIPVVADLGSGSLVDLSQYGLPKEPMPQEMIAAGVSLVSFSGDKLLGGPQAGIIVGKKALIAQLQSHPLKRALRADKMTLAALEATLRLYLHPEELATELPTLRLLTRKADEIHQQGERLQTGLAAHYADFDLRVEPCLSQIGSGSLPVDRLPSAALTFTPRDGRGSQLEALAARWRLLPVPVIGRVYDGRLWLDLRCLEDETRFMEMLLR</sequence>
<dbReference type="InterPro" id="IPR004534">
    <property type="entry name" value="SelA_trans"/>
</dbReference>
<accession>A0A564IE53</accession>
<dbReference type="SUPFAM" id="SSF53383">
    <property type="entry name" value="PLP-dependent transferases"/>
    <property type="match status" value="1"/>
</dbReference>
<dbReference type="Proteomes" id="UP000318370">
    <property type="component" value="Unassembled WGS sequence"/>
</dbReference>
<evidence type="ECO:0000256" key="6">
    <source>
        <dbReference type="ARBA" id="ARBA00023266"/>
    </source>
</evidence>
<dbReference type="InterPro" id="IPR015421">
    <property type="entry name" value="PyrdxlP-dep_Trfase_major"/>
</dbReference>
<dbReference type="GO" id="GO:0005737">
    <property type="term" value="C:cytoplasm"/>
    <property type="evidence" value="ECO:0007669"/>
    <property type="project" value="UniProtKB-SubCell"/>
</dbReference>
<dbReference type="RefSeq" id="WP_142463755.1">
    <property type="nucleotide sequence ID" value="NZ_CABGGU010000081.1"/>
</dbReference>
<comment type="cofactor">
    <cofactor evidence="1 8 9">
        <name>pyridoxal 5'-phosphate</name>
        <dbReference type="ChEBI" id="CHEBI:597326"/>
    </cofactor>
</comment>
<dbReference type="NCBIfam" id="TIGR00474">
    <property type="entry name" value="selA"/>
    <property type="match status" value="1"/>
</dbReference>
<dbReference type="EC" id="2.9.1.1" evidence="8"/>
<dbReference type="Gene3D" id="3.40.640.10">
    <property type="entry name" value="Type I PLP-dependent aspartate aminotransferase-like (Major domain)"/>
    <property type="match status" value="1"/>
</dbReference>
<comment type="similarity">
    <text evidence="7 8">Belongs to the SelA family.</text>
</comment>
<keyword evidence="5 8" id="KW-0648">Protein biosynthesis</keyword>
<evidence type="ECO:0000256" key="1">
    <source>
        <dbReference type="ARBA" id="ARBA00001933"/>
    </source>
</evidence>
<dbReference type="InterPro" id="IPR018319">
    <property type="entry name" value="SelA-like"/>
</dbReference>
<dbReference type="InterPro" id="IPR015424">
    <property type="entry name" value="PyrdxlP-dep_Trfase"/>
</dbReference>
<evidence type="ECO:0000256" key="2">
    <source>
        <dbReference type="ARBA" id="ARBA00022490"/>
    </source>
</evidence>
<evidence type="ECO:0000313" key="12">
    <source>
        <dbReference type="Proteomes" id="UP000318370"/>
    </source>
</evidence>
<comment type="catalytic activity">
    <reaction evidence="8">
        <text>L-seryl-tRNA(Sec) + selenophosphate + H(+) = L-selenocysteinyl-tRNA(Sec) + phosphate</text>
        <dbReference type="Rhea" id="RHEA:22728"/>
        <dbReference type="Rhea" id="RHEA-COMP:9742"/>
        <dbReference type="Rhea" id="RHEA-COMP:9743"/>
        <dbReference type="ChEBI" id="CHEBI:15378"/>
        <dbReference type="ChEBI" id="CHEBI:16144"/>
        <dbReference type="ChEBI" id="CHEBI:43474"/>
        <dbReference type="ChEBI" id="CHEBI:78533"/>
        <dbReference type="ChEBI" id="CHEBI:78573"/>
        <dbReference type="EC" id="2.9.1.1"/>
    </reaction>
</comment>
<evidence type="ECO:0000256" key="4">
    <source>
        <dbReference type="ARBA" id="ARBA00022898"/>
    </source>
</evidence>
<dbReference type="GO" id="GO:0004125">
    <property type="term" value="F:L-seryl-tRNA(Sec) selenium transferase activity"/>
    <property type="evidence" value="ECO:0007669"/>
    <property type="project" value="UniProtKB-UniRule"/>
</dbReference>
<comment type="function">
    <text evidence="8">Converts seryl-tRNA(Sec) to selenocysteinyl-tRNA(Sec) required for selenoprotein biosynthesis.</text>
</comment>
<dbReference type="PANTHER" id="PTHR32328">
    <property type="entry name" value="L-SERYL-TRNA(SEC) SELENIUM TRANSFERASE"/>
    <property type="match status" value="1"/>
</dbReference>
<gene>
    <name evidence="8 11" type="primary">selA</name>
    <name evidence="11" type="ORF">SB6408_01838</name>
</gene>
<reference evidence="11 12" key="1">
    <citation type="submission" date="2019-07" db="EMBL/GenBank/DDBJ databases">
        <authorList>
            <person name="Brisse S."/>
            <person name="Rodrigues C."/>
            <person name="Thorpe H."/>
        </authorList>
    </citation>
    <scope>NUCLEOTIDE SEQUENCE [LARGE SCALE GENOMIC DNA]</scope>
    <source>
        <strain evidence="11">SB6408</strain>
    </source>
</reference>
<protein>
    <recommendedName>
        <fullName evidence="8">L-seryl-tRNA(Sec) selenium transferase</fullName>
        <ecNumber evidence="8">2.9.1.1</ecNumber>
    </recommendedName>
    <alternativeName>
        <fullName evidence="8">Selenocysteine synthase</fullName>
        <shortName evidence="8">Sec synthase</shortName>
    </alternativeName>
    <alternativeName>
        <fullName evidence="8">Selenocysteinyl-tRNA(Sec) synthase</fullName>
    </alternativeName>
</protein>
<feature type="domain" description="L-seryl-tRNA selenium transferase N-terminal" evidence="10">
    <location>
        <begin position="11"/>
        <end position="48"/>
    </location>
</feature>
<keyword evidence="2 8" id="KW-0963">Cytoplasm</keyword>
<evidence type="ECO:0000256" key="9">
    <source>
        <dbReference type="PIRSR" id="PIRSR618319-50"/>
    </source>
</evidence>
<dbReference type="EMBL" id="CABGHF010000034">
    <property type="protein sequence ID" value="VUS99315.1"/>
    <property type="molecule type" value="Genomic_DNA"/>
</dbReference>
<dbReference type="AlphaFoldDB" id="A0A564IE53"/>
<keyword evidence="4 8" id="KW-0663">Pyridoxal phosphate</keyword>
<keyword evidence="3 8" id="KW-0808">Transferase</keyword>
<dbReference type="InterPro" id="IPR025862">
    <property type="entry name" value="SelA_trans_N_dom"/>
</dbReference>
<dbReference type="PANTHER" id="PTHR32328:SF0">
    <property type="entry name" value="L-SERYL-TRNA(SEC) SELENIUM TRANSFERASE"/>
    <property type="match status" value="1"/>
</dbReference>
<organism evidence="11 12">
    <name type="scientific">Klebsiella spallanzanii</name>
    <dbReference type="NCBI Taxonomy" id="2587528"/>
    <lineage>
        <taxon>Bacteria</taxon>
        <taxon>Pseudomonadati</taxon>
        <taxon>Pseudomonadota</taxon>
        <taxon>Gammaproteobacteria</taxon>
        <taxon>Enterobacterales</taxon>
        <taxon>Enterobacteriaceae</taxon>
        <taxon>Klebsiella/Raoultella group</taxon>
        <taxon>Klebsiella</taxon>
    </lineage>
</organism>